<gene>
    <name evidence="2" type="ORF">ES332_D08G131200v1</name>
</gene>
<feature type="compositionally biased region" description="Polar residues" evidence="1">
    <location>
        <begin position="109"/>
        <end position="119"/>
    </location>
</feature>
<dbReference type="EMBL" id="CM017630">
    <property type="protein sequence ID" value="TYH58084.1"/>
    <property type="molecule type" value="Genomic_DNA"/>
</dbReference>
<evidence type="ECO:0000256" key="1">
    <source>
        <dbReference type="SAM" id="MobiDB-lite"/>
    </source>
</evidence>
<name>A0A5D2JU34_GOSTO</name>
<organism evidence="2 3">
    <name type="scientific">Gossypium tomentosum</name>
    <name type="common">Hawaiian cotton</name>
    <name type="synonym">Gossypium sandvicense</name>
    <dbReference type="NCBI Taxonomy" id="34277"/>
    <lineage>
        <taxon>Eukaryota</taxon>
        <taxon>Viridiplantae</taxon>
        <taxon>Streptophyta</taxon>
        <taxon>Embryophyta</taxon>
        <taxon>Tracheophyta</taxon>
        <taxon>Spermatophyta</taxon>
        <taxon>Magnoliopsida</taxon>
        <taxon>eudicotyledons</taxon>
        <taxon>Gunneridae</taxon>
        <taxon>Pentapetalae</taxon>
        <taxon>rosids</taxon>
        <taxon>malvids</taxon>
        <taxon>Malvales</taxon>
        <taxon>Malvaceae</taxon>
        <taxon>Malvoideae</taxon>
        <taxon>Gossypium</taxon>
    </lineage>
</organism>
<evidence type="ECO:0000313" key="2">
    <source>
        <dbReference type="EMBL" id="TYH58084.1"/>
    </source>
</evidence>
<dbReference type="Proteomes" id="UP000322667">
    <property type="component" value="Chromosome D08"/>
</dbReference>
<proteinExistence type="predicted"/>
<feature type="region of interest" description="Disordered" evidence="1">
    <location>
        <begin position="91"/>
        <end position="119"/>
    </location>
</feature>
<reference evidence="2 3" key="1">
    <citation type="submission" date="2019-07" db="EMBL/GenBank/DDBJ databases">
        <title>WGS assembly of Gossypium tomentosum.</title>
        <authorList>
            <person name="Chen Z.J."/>
            <person name="Sreedasyam A."/>
            <person name="Ando A."/>
            <person name="Song Q."/>
            <person name="De L."/>
            <person name="Hulse-Kemp A."/>
            <person name="Ding M."/>
            <person name="Ye W."/>
            <person name="Kirkbride R."/>
            <person name="Jenkins J."/>
            <person name="Plott C."/>
            <person name="Lovell J."/>
            <person name="Lin Y.-M."/>
            <person name="Vaughn R."/>
            <person name="Liu B."/>
            <person name="Li W."/>
            <person name="Simpson S."/>
            <person name="Scheffler B."/>
            <person name="Saski C."/>
            <person name="Grover C."/>
            <person name="Hu G."/>
            <person name="Conover J."/>
            <person name="Carlson J."/>
            <person name="Shu S."/>
            <person name="Boston L."/>
            <person name="Williams M."/>
            <person name="Peterson D."/>
            <person name="Mcgee K."/>
            <person name="Jones D."/>
            <person name="Wendel J."/>
            <person name="Stelly D."/>
            <person name="Grimwood J."/>
            <person name="Schmutz J."/>
        </authorList>
    </citation>
    <scope>NUCLEOTIDE SEQUENCE [LARGE SCALE GENOMIC DNA]</scope>
    <source>
        <strain evidence="2">7179.01</strain>
    </source>
</reference>
<dbReference type="AlphaFoldDB" id="A0A5D2JU34"/>
<feature type="region of interest" description="Disordered" evidence="1">
    <location>
        <begin position="1"/>
        <end position="47"/>
    </location>
</feature>
<sequence length="119" mass="12965">MLSFSGISGAYRSSVSAKAAPQNFPLETPDFANTHKKSQKEKFNYSTPKTIQHEIEGVQNDALRFGLHGVKSDLVGSHSLQSAYESIIPTTGKENAGTDEEESLGQYLWDSNATQNGSR</sequence>
<accession>A0A5D2JU34</accession>
<evidence type="ECO:0000313" key="3">
    <source>
        <dbReference type="Proteomes" id="UP000322667"/>
    </source>
</evidence>
<keyword evidence="3" id="KW-1185">Reference proteome</keyword>
<protein>
    <submittedName>
        <fullName evidence="2">Uncharacterized protein</fullName>
    </submittedName>
</protein>